<dbReference type="InterPro" id="IPR002616">
    <property type="entry name" value="tRNA_ribo_trans-like"/>
</dbReference>
<name>A0A085MU06_9BILA</name>
<evidence type="ECO:0000259" key="1">
    <source>
        <dbReference type="Pfam" id="PF01702"/>
    </source>
</evidence>
<evidence type="ECO:0000313" key="2">
    <source>
        <dbReference type="EMBL" id="KFD60702.1"/>
    </source>
</evidence>
<sequence length="237" mass="25935">MKFTPRGTLEGVGRSGCITEWAGRDVQLQTPMLLIHTVAGHIPHLSHEVLRLTELLKLAKQQTVWLNAVGGLYGSQIGALSTLKETRMSIKHFVGLPDDGLVFFSFNDPAISMRSGYNDDSSSSVFTRSGRVKVSMDSYKFFLNKFTGCAQALCDSDNPAGASVKRLEKSVRRSSAFAAECLKICNQNVCGIFATVVGGYDLNQRIHCCEKLNELTGLQETSVSCVSKMHSFVTGRM</sequence>
<dbReference type="PANTHER" id="PTHR46064">
    <property type="entry name" value="QUEUINE TRNA-RIBOSYLTRANSFERASE ACCESSORY SUBUNIT 2"/>
    <property type="match status" value="1"/>
</dbReference>
<organism evidence="2">
    <name type="scientific">Trichuris suis</name>
    <name type="common">pig whipworm</name>
    <dbReference type="NCBI Taxonomy" id="68888"/>
    <lineage>
        <taxon>Eukaryota</taxon>
        <taxon>Metazoa</taxon>
        <taxon>Ecdysozoa</taxon>
        <taxon>Nematoda</taxon>
        <taxon>Enoplea</taxon>
        <taxon>Dorylaimia</taxon>
        <taxon>Trichinellida</taxon>
        <taxon>Trichuridae</taxon>
        <taxon>Trichuris</taxon>
    </lineage>
</organism>
<reference evidence="2" key="1">
    <citation type="journal article" date="2014" name="Nat. Genet.">
        <title>Genome and transcriptome of the porcine whipworm Trichuris suis.</title>
        <authorList>
            <person name="Jex A.R."/>
            <person name="Nejsum P."/>
            <person name="Schwarz E.M."/>
            <person name="Hu L."/>
            <person name="Young N.D."/>
            <person name="Hall R.S."/>
            <person name="Korhonen P.K."/>
            <person name="Liao S."/>
            <person name="Thamsborg S."/>
            <person name="Xia J."/>
            <person name="Xu P."/>
            <person name="Wang S."/>
            <person name="Scheerlinck J.P."/>
            <person name="Hofmann A."/>
            <person name="Sternberg P.W."/>
            <person name="Wang J."/>
            <person name="Gasser R.B."/>
        </authorList>
    </citation>
    <scope>NUCLEOTIDE SEQUENCE [LARGE SCALE GENOMIC DNA]</scope>
    <source>
        <strain evidence="2">DCEP-RM93F</strain>
    </source>
</reference>
<protein>
    <recommendedName>
        <fullName evidence="1">tRNA-guanine(15) transglycosylase-like domain-containing protein</fullName>
    </recommendedName>
</protein>
<proteinExistence type="predicted"/>
<dbReference type="AlphaFoldDB" id="A0A085MU06"/>
<accession>A0A085MU06</accession>
<dbReference type="PANTHER" id="PTHR46064:SF1">
    <property type="entry name" value="QUEUINE TRNA-RIBOSYLTRANSFERASE ACCESSORY SUBUNIT 2"/>
    <property type="match status" value="1"/>
</dbReference>
<dbReference type="Proteomes" id="UP000030758">
    <property type="component" value="Unassembled WGS sequence"/>
</dbReference>
<feature type="domain" description="tRNA-guanine(15) transglycosylase-like" evidence="1">
    <location>
        <begin position="14"/>
        <end position="215"/>
    </location>
</feature>
<dbReference type="Gene3D" id="3.20.20.105">
    <property type="entry name" value="Queuine tRNA-ribosyltransferase-like"/>
    <property type="match status" value="1"/>
</dbReference>
<dbReference type="Pfam" id="PF01702">
    <property type="entry name" value="TGT"/>
    <property type="match status" value="1"/>
</dbReference>
<dbReference type="InterPro" id="IPR036511">
    <property type="entry name" value="TGT-like_sf"/>
</dbReference>
<dbReference type="InterPro" id="IPR050852">
    <property type="entry name" value="Queuine_tRNA-ribosyltrfase"/>
</dbReference>
<dbReference type="GO" id="GO:0006400">
    <property type="term" value="P:tRNA modification"/>
    <property type="evidence" value="ECO:0007669"/>
    <property type="project" value="InterPro"/>
</dbReference>
<gene>
    <name evidence="2" type="ORF">M514_27133</name>
</gene>
<dbReference type="SUPFAM" id="SSF51713">
    <property type="entry name" value="tRNA-guanine transglycosylase"/>
    <property type="match status" value="1"/>
</dbReference>
<dbReference type="EMBL" id="KL367653">
    <property type="protein sequence ID" value="KFD60702.1"/>
    <property type="molecule type" value="Genomic_DNA"/>
</dbReference>